<organism evidence="3 4">
    <name type="scientific">Mesorhizobium tamadayense</name>
    <dbReference type="NCBI Taxonomy" id="425306"/>
    <lineage>
        <taxon>Bacteria</taxon>
        <taxon>Pseudomonadati</taxon>
        <taxon>Pseudomonadota</taxon>
        <taxon>Alphaproteobacteria</taxon>
        <taxon>Hyphomicrobiales</taxon>
        <taxon>Phyllobacteriaceae</taxon>
        <taxon>Mesorhizobium</taxon>
    </lineage>
</organism>
<dbReference type="EMBL" id="RQXT01000049">
    <property type="protein sequence ID" value="RRH93624.1"/>
    <property type="molecule type" value="Genomic_DNA"/>
</dbReference>
<dbReference type="Pfam" id="PF20590">
    <property type="entry name" value="DUF6791"/>
    <property type="match status" value="1"/>
</dbReference>
<sequence length="401" mass="44192">MACGSEFRELANHNRFVQDLEEQGYLLDFVGGYFLIYGLPYLNERGELAYGDLASPVDLSAEGVLDPPSNHQAWFRGARPHDQNGRQLRLGGGAHKVKVAEGFETDSSFSYKLLDSAGQMRSYISFEEKVHTYVDTITGPALAVFPDATPLRAIEVKAAEQGTPLRFPDTLSSRYHMNDVSRLLEGKRVAIVGLGGTGSYILDFIARTHLAEIALFDDDKVHVHTIFRFPGFIPRAIGSQKVEALGQQYGQWHANITAVPERVTEANIDRLRGFDFVFLAIDHGPSRIFIADWLSANGIPFVDCGMGLNRAPVGLNGVVRVTGVDRAAYEATARTVFLPGGDPEGGEYRRQGQIAELNALNAALAVVRFKQHFAIYDRLDEAASIIFETSSFEIDRPVIAK</sequence>
<dbReference type="OrthoDB" id="8773615at2"/>
<dbReference type="CDD" id="cd01483">
    <property type="entry name" value="E1_enzyme_family"/>
    <property type="match status" value="1"/>
</dbReference>
<comment type="caution">
    <text evidence="3">The sequence shown here is derived from an EMBL/GenBank/DDBJ whole genome shotgun (WGS) entry which is preliminary data.</text>
</comment>
<keyword evidence="3" id="KW-0808">Transferase</keyword>
<name>A0A3P3F4S8_9HYPH</name>
<evidence type="ECO:0000313" key="3">
    <source>
        <dbReference type="EMBL" id="RRH93624.1"/>
    </source>
</evidence>
<keyword evidence="4" id="KW-1185">Reference proteome</keyword>
<protein>
    <submittedName>
        <fullName evidence="3">ThiF family adenylyltransferase</fullName>
    </submittedName>
</protein>
<dbReference type="GO" id="GO:0008641">
    <property type="term" value="F:ubiquitin-like modifier activating enzyme activity"/>
    <property type="evidence" value="ECO:0007669"/>
    <property type="project" value="InterPro"/>
</dbReference>
<dbReference type="InterPro" id="IPR046741">
    <property type="entry name" value="DUF6791"/>
</dbReference>
<dbReference type="Proteomes" id="UP000273786">
    <property type="component" value="Unassembled WGS sequence"/>
</dbReference>
<feature type="domain" description="THIF-type NAD/FAD binding fold" evidence="1">
    <location>
        <begin position="184"/>
        <end position="306"/>
    </location>
</feature>
<dbReference type="GO" id="GO:0061504">
    <property type="term" value="P:cyclic threonylcarbamoyladenosine biosynthetic process"/>
    <property type="evidence" value="ECO:0007669"/>
    <property type="project" value="TreeGrafter"/>
</dbReference>
<keyword evidence="3" id="KW-0548">Nucleotidyltransferase</keyword>
<dbReference type="GO" id="GO:0061503">
    <property type="term" value="F:tRNA threonylcarbamoyladenosine dehydratase"/>
    <property type="evidence" value="ECO:0007669"/>
    <property type="project" value="TreeGrafter"/>
</dbReference>
<dbReference type="GO" id="GO:0016779">
    <property type="term" value="F:nucleotidyltransferase activity"/>
    <property type="evidence" value="ECO:0007669"/>
    <property type="project" value="UniProtKB-KW"/>
</dbReference>
<evidence type="ECO:0000259" key="2">
    <source>
        <dbReference type="Pfam" id="PF20590"/>
    </source>
</evidence>
<dbReference type="AlphaFoldDB" id="A0A3P3F4S8"/>
<evidence type="ECO:0000313" key="4">
    <source>
        <dbReference type="Proteomes" id="UP000273786"/>
    </source>
</evidence>
<evidence type="ECO:0000259" key="1">
    <source>
        <dbReference type="Pfam" id="PF00899"/>
    </source>
</evidence>
<accession>A0A3P3F4S8</accession>
<dbReference type="Gene3D" id="3.40.50.720">
    <property type="entry name" value="NAD(P)-binding Rossmann-like Domain"/>
    <property type="match status" value="1"/>
</dbReference>
<dbReference type="RefSeq" id="WP_125004986.1">
    <property type="nucleotide sequence ID" value="NZ_RQXT01000049.1"/>
</dbReference>
<dbReference type="Pfam" id="PF00899">
    <property type="entry name" value="ThiF"/>
    <property type="match status" value="1"/>
</dbReference>
<feature type="domain" description="DUF6791" evidence="2">
    <location>
        <begin position="18"/>
        <end position="170"/>
    </location>
</feature>
<proteinExistence type="predicted"/>
<reference evidence="3 4" key="1">
    <citation type="submission" date="2018-11" db="EMBL/GenBank/DDBJ databases">
        <title>the genome of Mesorhizobium tamadayense DSM 28320.</title>
        <authorList>
            <person name="Gao J."/>
        </authorList>
    </citation>
    <scope>NUCLEOTIDE SEQUENCE [LARGE SCALE GENOMIC DNA]</scope>
    <source>
        <strain evidence="3 4">DSM 28320</strain>
    </source>
</reference>
<dbReference type="InterPro" id="IPR000594">
    <property type="entry name" value="ThiF_NAD_FAD-bd"/>
</dbReference>
<gene>
    <name evidence="3" type="ORF">EH240_28905</name>
</gene>
<dbReference type="InterPro" id="IPR035985">
    <property type="entry name" value="Ubiquitin-activating_enz"/>
</dbReference>
<dbReference type="SUPFAM" id="SSF69572">
    <property type="entry name" value="Activating enzymes of the ubiquitin-like proteins"/>
    <property type="match status" value="1"/>
</dbReference>
<dbReference type="InterPro" id="IPR045886">
    <property type="entry name" value="ThiF/MoeB/HesA"/>
</dbReference>
<dbReference type="PANTHER" id="PTHR43267:SF1">
    <property type="entry name" value="TRNA THREONYLCARBAMOYLADENOSINE DEHYDRATASE"/>
    <property type="match status" value="1"/>
</dbReference>
<dbReference type="PANTHER" id="PTHR43267">
    <property type="entry name" value="TRNA THREONYLCARBAMOYLADENOSINE DEHYDRATASE"/>
    <property type="match status" value="1"/>
</dbReference>